<keyword evidence="4" id="KW-1185">Reference proteome</keyword>
<proteinExistence type="predicted"/>
<sequence>MAQNHPLSAIIVGQIVSLSAIFILATCVLVLRIYTRLMPCLSWQLQIDDGCIIAAWVNLHHHLFMRIAVLNASSVYSRVLAVQRLIDLAKGAGIISNIAWSLSKIAFAFTLLRLATGQLRWILWFLIASMNVLITVWTPLFQNACRPYSHLPCLTTNQTQKFAVFVAGKESPPSPPPPPSPLGGSPCTVP</sequence>
<organism evidence="3 4">
    <name type="scientific">Colletotrichum costaricense</name>
    <dbReference type="NCBI Taxonomy" id="1209916"/>
    <lineage>
        <taxon>Eukaryota</taxon>
        <taxon>Fungi</taxon>
        <taxon>Dikarya</taxon>
        <taxon>Ascomycota</taxon>
        <taxon>Pezizomycotina</taxon>
        <taxon>Sordariomycetes</taxon>
        <taxon>Hypocreomycetidae</taxon>
        <taxon>Glomerellales</taxon>
        <taxon>Glomerellaceae</taxon>
        <taxon>Colletotrichum</taxon>
        <taxon>Colletotrichum acutatum species complex</taxon>
    </lineage>
</organism>
<dbReference type="RefSeq" id="XP_060309419.1">
    <property type="nucleotide sequence ID" value="XM_060459588.1"/>
</dbReference>
<name>A0AAI9YP27_9PEZI</name>
<protein>
    <recommendedName>
        <fullName evidence="5">Integral membrane protein</fullName>
    </recommendedName>
</protein>
<dbReference type="GeneID" id="85343135"/>
<dbReference type="Proteomes" id="UP001240678">
    <property type="component" value="Unassembled WGS sequence"/>
</dbReference>
<evidence type="ECO:0008006" key="5">
    <source>
        <dbReference type="Google" id="ProtNLM"/>
    </source>
</evidence>
<feature type="compositionally biased region" description="Pro residues" evidence="1">
    <location>
        <begin position="172"/>
        <end position="181"/>
    </location>
</feature>
<keyword evidence="2" id="KW-0472">Membrane</keyword>
<gene>
    <name evidence="3" type="ORF">CCOS01_11435</name>
</gene>
<evidence type="ECO:0000256" key="2">
    <source>
        <dbReference type="SAM" id="Phobius"/>
    </source>
</evidence>
<evidence type="ECO:0000313" key="4">
    <source>
        <dbReference type="Proteomes" id="UP001240678"/>
    </source>
</evidence>
<keyword evidence="2" id="KW-1133">Transmembrane helix</keyword>
<evidence type="ECO:0000256" key="1">
    <source>
        <dbReference type="SAM" id="MobiDB-lite"/>
    </source>
</evidence>
<keyword evidence="2" id="KW-0812">Transmembrane</keyword>
<dbReference type="EMBL" id="MOOE01000013">
    <property type="protein sequence ID" value="KAK1518615.1"/>
    <property type="molecule type" value="Genomic_DNA"/>
</dbReference>
<reference evidence="3 4" key="1">
    <citation type="submission" date="2016-10" db="EMBL/GenBank/DDBJ databases">
        <title>The genome sequence of Colletotrichum fioriniae PJ7.</title>
        <authorList>
            <person name="Baroncelli R."/>
        </authorList>
    </citation>
    <scope>NUCLEOTIDE SEQUENCE [LARGE SCALE GENOMIC DNA]</scope>
    <source>
        <strain evidence="3 4">IMI 309622</strain>
    </source>
</reference>
<accession>A0AAI9YP27</accession>
<feature type="transmembrane region" description="Helical" evidence="2">
    <location>
        <begin position="121"/>
        <end position="141"/>
    </location>
</feature>
<comment type="caution">
    <text evidence="3">The sequence shown here is derived from an EMBL/GenBank/DDBJ whole genome shotgun (WGS) entry which is preliminary data.</text>
</comment>
<feature type="transmembrane region" description="Helical" evidence="2">
    <location>
        <begin position="94"/>
        <end position="115"/>
    </location>
</feature>
<feature type="transmembrane region" description="Helical" evidence="2">
    <location>
        <begin position="6"/>
        <end position="31"/>
    </location>
</feature>
<evidence type="ECO:0000313" key="3">
    <source>
        <dbReference type="EMBL" id="KAK1518615.1"/>
    </source>
</evidence>
<dbReference type="AlphaFoldDB" id="A0AAI9YP27"/>
<feature type="region of interest" description="Disordered" evidence="1">
    <location>
        <begin position="168"/>
        <end position="190"/>
    </location>
</feature>